<dbReference type="Pfam" id="PF00266">
    <property type="entry name" value="Aminotran_5"/>
    <property type="match status" value="1"/>
</dbReference>
<organism evidence="3 4">
    <name type="scientific">Thalassolituus pacificus</name>
    <dbReference type="NCBI Taxonomy" id="2975440"/>
    <lineage>
        <taxon>Bacteria</taxon>
        <taxon>Pseudomonadati</taxon>
        <taxon>Pseudomonadota</taxon>
        <taxon>Gammaproteobacteria</taxon>
        <taxon>Oceanospirillales</taxon>
        <taxon>Oceanospirillaceae</taxon>
        <taxon>Thalassolituus</taxon>
    </lineage>
</organism>
<keyword evidence="1" id="KW-0663">Pyridoxal phosphate</keyword>
<protein>
    <submittedName>
        <fullName evidence="3">Aminotransferase class V-fold PLP-dependent enzyme</fullName>
    </submittedName>
</protein>
<keyword evidence="4" id="KW-1185">Reference proteome</keyword>
<reference evidence="3" key="1">
    <citation type="journal article" date="2022" name="Front. Microbiol.">
        <title>Genome-based taxonomic rearrangement of Oceanobacter-related bacteria including the description of Thalassolituus hydrocarbonoclasticus sp. nov. and Thalassolituus pacificus sp. nov. and emended description of the genus Thalassolituus.</title>
        <authorList>
            <person name="Dong C."/>
            <person name="Wei L."/>
            <person name="Wang J."/>
            <person name="Lai Q."/>
            <person name="Huang Z."/>
            <person name="Shao Z."/>
        </authorList>
    </citation>
    <scope>NUCLEOTIDE SEQUENCE</scope>
    <source>
        <strain evidence="3">59MF3M-4</strain>
    </source>
</reference>
<evidence type="ECO:0000313" key="4">
    <source>
        <dbReference type="Proteomes" id="UP001147830"/>
    </source>
</evidence>
<keyword evidence="3" id="KW-0032">Aminotransferase</keyword>
<evidence type="ECO:0000259" key="2">
    <source>
        <dbReference type="Pfam" id="PF00266"/>
    </source>
</evidence>
<name>A0A9X2WFZ0_9GAMM</name>
<dbReference type="EMBL" id="JAOANI010000019">
    <property type="protein sequence ID" value="MCT7359751.1"/>
    <property type="molecule type" value="Genomic_DNA"/>
</dbReference>
<sequence>MNTEPRWDDEFPVNHECLYLNHAAVAPWPERARIAVSDFAAENTALGASRYPHWSAMEAGLKRNLETLIDAPKGSVALVKNTSEALSFVANGIDWQPGDVVVISDQEFPSNRIAWEALACKGVKVIAVALPWDDPESLLLEALAQKPRLLSISAIQYATGLTLDLVRLGEACRAAGTLFCVDAIQAVGALPFSVQAIQADFAMADGHKWLLGPEGLGFFYVRPQVMDQLTLSEYGWHMVEDMGNYDRKDWQPAADARRFECGSPNMLAASALKASTDLLLEVGMDQVATRVVTNVLYLKELLDDKGATFINPLLHQRPSGILTFHFMGKDSAQLYKLLMQAGVICANRGGGIRFSPHFHTTQEVMEDAVDAVECLIEAL</sequence>
<proteinExistence type="predicted"/>
<dbReference type="InterPro" id="IPR015421">
    <property type="entry name" value="PyrdxlP-dep_Trfase_major"/>
</dbReference>
<dbReference type="Gene3D" id="3.90.1150.10">
    <property type="entry name" value="Aspartate Aminotransferase, domain 1"/>
    <property type="match status" value="1"/>
</dbReference>
<dbReference type="PANTHER" id="PTHR43586">
    <property type="entry name" value="CYSTEINE DESULFURASE"/>
    <property type="match status" value="1"/>
</dbReference>
<dbReference type="InterPro" id="IPR015424">
    <property type="entry name" value="PyrdxlP-dep_Trfase"/>
</dbReference>
<dbReference type="RefSeq" id="WP_260976611.1">
    <property type="nucleotide sequence ID" value="NZ_JAOANI010000019.1"/>
</dbReference>
<feature type="domain" description="Aminotransferase class V" evidence="2">
    <location>
        <begin position="19"/>
        <end position="346"/>
    </location>
</feature>
<reference evidence="3" key="2">
    <citation type="submission" date="2022-08" db="EMBL/GenBank/DDBJ databases">
        <authorList>
            <person name="Dong C."/>
        </authorList>
    </citation>
    <scope>NUCLEOTIDE SEQUENCE</scope>
    <source>
        <strain evidence="3">59MF3M-4</strain>
    </source>
</reference>
<dbReference type="Proteomes" id="UP001147830">
    <property type="component" value="Unassembled WGS sequence"/>
</dbReference>
<gene>
    <name evidence="3" type="ORF">NYR02_12095</name>
</gene>
<dbReference type="Gene3D" id="3.40.640.10">
    <property type="entry name" value="Type I PLP-dependent aspartate aminotransferase-like (Major domain)"/>
    <property type="match status" value="1"/>
</dbReference>
<comment type="caution">
    <text evidence="3">The sequence shown here is derived from an EMBL/GenBank/DDBJ whole genome shotgun (WGS) entry which is preliminary data.</text>
</comment>
<dbReference type="PANTHER" id="PTHR43586:SF15">
    <property type="entry name" value="BLR3095 PROTEIN"/>
    <property type="match status" value="1"/>
</dbReference>
<evidence type="ECO:0000256" key="1">
    <source>
        <dbReference type="ARBA" id="ARBA00022898"/>
    </source>
</evidence>
<dbReference type="InterPro" id="IPR015422">
    <property type="entry name" value="PyrdxlP-dep_Trfase_small"/>
</dbReference>
<accession>A0A9X2WFZ0</accession>
<dbReference type="InterPro" id="IPR000192">
    <property type="entry name" value="Aminotrans_V_dom"/>
</dbReference>
<evidence type="ECO:0000313" key="3">
    <source>
        <dbReference type="EMBL" id="MCT7359751.1"/>
    </source>
</evidence>
<dbReference type="AlphaFoldDB" id="A0A9X2WFZ0"/>
<dbReference type="SUPFAM" id="SSF53383">
    <property type="entry name" value="PLP-dependent transferases"/>
    <property type="match status" value="1"/>
</dbReference>
<dbReference type="GO" id="GO:0008483">
    <property type="term" value="F:transaminase activity"/>
    <property type="evidence" value="ECO:0007669"/>
    <property type="project" value="UniProtKB-KW"/>
</dbReference>
<keyword evidence="3" id="KW-0808">Transferase</keyword>